<proteinExistence type="predicted"/>
<evidence type="ECO:0000313" key="1">
    <source>
        <dbReference type="EMBL" id="KAG5629324.1"/>
    </source>
</evidence>
<protein>
    <submittedName>
        <fullName evidence="1">Uncharacterized protein</fullName>
    </submittedName>
</protein>
<evidence type="ECO:0000313" key="2">
    <source>
        <dbReference type="Proteomes" id="UP000824120"/>
    </source>
</evidence>
<organism evidence="1 2">
    <name type="scientific">Solanum commersonii</name>
    <name type="common">Commerson's wild potato</name>
    <name type="synonym">Commerson's nightshade</name>
    <dbReference type="NCBI Taxonomy" id="4109"/>
    <lineage>
        <taxon>Eukaryota</taxon>
        <taxon>Viridiplantae</taxon>
        <taxon>Streptophyta</taxon>
        <taxon>Embryophyta</taxon>
        <taxon>Tracheophyta</taxon>
        <taxon>Spermatophyta</taxon>
        <taxon>Magnoliopsida</taxon>
        <taxon>eudicotyledons</taxon>
        <taxon>Gunneridae</taxon>
        <taxon>Pentapetalae</taxon>
        <taxon>asterids</taxon>
        <taxon>lamiids</taxon>
        <taxon>Solanales</taxon>
        <taxon>Solanaceae</taxon>
        <taxon>Solanoideae</taxon>
        <taxon>Solaneae</taxon>
        <taxon>Solanum</taxon>
    </lineage>
</organism>
<dbReference type="Proteomes" id="UP000824120">
    <property type="component" value="Chromosome 1"/>
</dbReference>
<keyword evidence="2" id="KW-1185">Reference proteome</keyword>
<dbReference type="EMBL" id="JACXVP010000001">
    <property type="protein sequence ID" value="KAG5629324.1"/>
    <property type="molecule type" value="Genomic_DNA"/>
</dbReference>
<name>A0A9J6AXZ7_SOLCO</name>
<accession>A0A9J6AXZ7</accession>
<dbReference type="AlphaFoldDB" id="A0A9J6AXZ7"/>
<gene>
    <name evidence="1" type="ORF">H5410_001041</name>
</gene>
<sequence>MSLKKNNKDLAKYPLCVIVFVKDCELTDKNLNEDGVEICGIDGVMVDEVYGDKGTLKAVMMQYAIDHRF</sequence>
<comment type="caution">
    <text evidence="1">The sequence shown here is derived from an EMBL/GenBank/DDBJ whole genome shotgun (WGS) entry which is preliminary data.</text>
</comment>
<reference evidence="1 2" key="1">
    <citation type="submission" date="2020-09" db="EMBL/GenBank/DDBJ databases">
        <title>De no assembly of potato wild relative species, Solanum commersonii.</title>
        <authorList>
            <person name="Cho K."/>
        </authorList>
    </citation>
    <scope>NUCLEOTIDE SEQUENCE [LARGE SCALE GENOMIC DNA]</scope>
    <source>
        <strain evidence="1">LZ3.2</strain>
        <tissue evidence="1">Leaf</tissue>
    </source>
</reference>